<evidence type="ECO:0000313" key="3">
    <source>
        <dbReference type="Proteomes" id="UP000253204"/>
    </source>
</evidence>
<dbReference type="OrthoDB" id="6271876at2"/>
<protein>
    <recommendedName>
        <fullName evidence="4">DUF2116 family Zn-ribbon domain-containing protein</fullName>
    </recommendedName>
</protein>
<dbReference type="Proteomes" id="UP000253204">
    <property type="component" value="Unassembled WGS sequence"/>
</dbReference>
<keyword evidence="3" id="KW-1185">Reference proteome</keyword>
<feature type="region of interest" description="Disordered" evidence="1">
    <location>
        <begin position="1"/>
        <end position="23"/>
    </location>
</feature>
<reference evidence="2 3" key="1">
    <citation type="submission" date="2018-07" db="EMBL/GenBank/DDBJ databases">
        <title>Halomonas rutogse sp. nov., isolated from Lake TangqianCo on Tibetan Plateau.</title>
        <authorList>
            <person name="Lu H."/>
            <person name="Xing P."/>
            <person name="Wu Q."/>
        </authorList>
    </citation>
    <scope>NUCLEOTIDE SEQUENCE [LARGE SCALE GENOMIC DNA]</scope>
    <source>
        <strain evidence="2 3">TQ8S</strain>
    </source>
</reference>
<feature type="compositionally biased region" description="Basic and acidic residues" evidence="1">
    <location>
        <begin position="1"/>
        <end position="10"/>
    </location>
</feature>
<proteinExistence type="predicted"/>
<sequence length="62" mass="7017">MSQDRAEREAPYLLAASRKPTGPTATGRCLYCDEIVADDQRWCDTACRDGWVRESRLRGGVR</sequence>
<evidence type="ECO:0008006" key="4">
    <source>
        <dbReference type="Google" id="ProtNLM"/>
    </source>
</evidence>
<accession>A0A368TPH0</accession>
<dbReference type="EMBL" id="QPIJ01000065">
    <property type="protein sequence ID" value="RCV86460.1"/>
    <property type="molecule type" value="Genomic_DNA"/>
</dbReference>
<name>A0A368TPH0_9GAMM</name>
<evidence type="ECO:0000256" key="1">
    <source>
        <dbReference type="SAM" id="MobiDB-lite"/>
    </source>
</evidence>
<gene>
    <name evidence="2" type="ORF">DU506_18380</name>
</gene>
<dbReference type="AlphaFoldDB" id="A0A368TPH0"/>
<evidence type="ECO:0000313" key="2">
    <source>
        <dbReference type="EMBL" id="RCV86460.1"/>
    </source>
</evidence>
<organism evidence="2 3">
    <name type="scientific">Vreelandella rituensis</name>
    <dbReference type="NCBI Taxonomy" id="2282306"/>
    <lineage>
        <taxon>Bacteria</taxon>
        <taxon>Pseudomonadati</taxon>
        <taxon>Pseudomonadota</taxon>
        <taxon>Gammaproteobacteria</taxon>
        <taxon>Oceanospirillales</taxon>
        <taxon>Halomonadaceae</taxon>
        <taxon>Vreelandella</taxon>
    </lineage>
</organism>
<comment type="caution">
    <text evidence="2">The sequence shown here is derived from an EMBL/GenBank/DDBJ whole genome shotgun (WGS) entry which is preliminary data.</text>
</comment>